<feature type="domain" description="DH" evidence="4">
    <location>
        <begin position="131"/>
        <end position="310"/>
    </location>
</feature>
<dbReference type="Gene3D" id="2.30.29.30">
    <property type="entry name" value="Pleckstrin-homology domain (PH domain)/Phosphotyrosine-binding domain (PTB)"/>
    <property type="match status" value="1"/>
</dbReference>
<dbReference type="Ensembl" id="ENSSFOT00015009328.2">
    <property type="protein sequence ID" value="ENSSFOP00015009201.2"/>
    <property type="gene ID" value="ENSSFOG00015006000.2"/>
</dbReference>
<dbReference type="InterPro" id="IPR035899">
    <property type="entry name" value="DBL_dom_sf"/>
</dbReference>
<dbReference type="Pfam" id="PF22697">
    <property type="entry name" value="SOS1_NGEF_PH"/>
    <property type="match status" value="1"/>
</dbReference>
<dbReference type="GeneTree" id="ENSGT00940000165970"/>
<dbReference type="CDD" id="cd13243">
    <property type="entry name" value="PH_PLEKHG1_G2_G3"/>
    <property type="match status" value="1"/>
</dbReference>
<gene>
    <name evidence="5" type="primary">plekhg2</name>
</gene>
<dbReference type="GeneID" id="108928779"/>
<evidence type="ECO:0000313" key="5">
    <source>
        <dbReference type="Ensembl" id="ENSSFOP00015009201.2"/>
    </source>
</evidence>
<dbReference type="KEGG" id="sfm:108928779"/>
<feature type="compositionally biased region" description="Low complexity" evidence="2">
    <location>
        <begin position="1636"/>
        <end position="1653"/>
    </location>
</feature>
<dbReference type="GO" id="GO:0031267">
    <property type="term" value="F:small GTPase binding"/>
    <property type="evidence" value="ECO:0007669"/>
    <property type="project" value="TreeGrafter"/>
</dbReference>
<dbReference type="SUPFAM" id="SSF48065">
    <property type="entry name" value="DBL homology domain (DH-domain)"/>
    <property type="match status" value="1"/>
</dbReference>
<reference evidence="5" key="2">
    <citation type="submission" date="2025-08" db="UniProtKB">
        <authorList>
            <consortium name="Ensembl"/>
        </authorList>
    </citation>
    <scope>IDENTIFICATION</scope>
</reference>
<dbReference type="PROSITE" id="PS50003">
    <property type="entry name" value="PH_DOMAIN"/>
    <property type="match status" value="1"/>
</dbReference>
<proteinExistence type="predicted"/>
<dbReference type="InterPro" id="IPR000219">
    <property type="entry name" value="DH_dom"/>
</dbReference>
<dbReference type="CDD" id="cd00160">
    <property type="entry name" value="RhoGEF"/>
    <property type="match status" value="1"/>
</dbReference>
<feature type="compositionally biased region" description="Polar residues" evidence="2">
    <location>
        <begin position="1779"/>
        <end position="1811"/>
    </location>
</feature>
<dbReference type="SUPFAM" id="SSF50729">
    <property type="entry name" value="PH domain-like"/>
    <property type="match status" value="1"/>
</dbReference>
<evidence type="ECO:0000313" key="6">
    <source>
        <dbReference type="Proteomes" id="UP000694397"/>
    </source>
</evidence>
<feature type="compositionally biased region" description="Polar residues" evidence="2">
    <location>
        <begin position="1620"/>
        <end position="1635"/>
    </location>
</feature>
<dbReference type="PROSITE" id="PS50010">
    <property type="entry name" value="DH_2"/>
    <property type="match status" value="1"/>
</dbReference>
<dbReference type="Proteomes" id="UP000694397">
    <property type="component" value="Chromosome 10"/>
</dbReference>
<evidence type="ECO:0000256" key="1">
    <source>
        <dbReference type="ARBA" id="ARBA00022553"/>
    </source>
</evidence>
<dbReference type="Pfam" id="PF00621">
    <property type="entry name" value="RhoGEF"/>
    <property type="match status" value="1"/>
</dbReference>
<dbReference type="PANTHER" id="PTHR45924">
    <property type="entry name" value="FI17866P1"/>
    <property type="match status" value="1"/>
</dbReference>
<protein>
    <submittedName>
        <fullName evidence="5">Pleckstrin homology domain containing, family G (with RhoGef domain) member 2</fullName>
    </submittedName>
</protein>
<feature type="compositionally biased region" description="Low complexity" evidence="2">
    <location>
        <begin position="1538"/>
        <end position="1560"/>
    </location>
</feature>
<feature type="region of interest" description="Disordered" evidence="2">
    <location>
        <begin position="1526"/>
        <end position="1733"/>
    </location>
</feature>
<keyword evidence="1" id="KW-0597">Phosphoprotein</keyword>
<evidence type="ECO:0000259" key="4">
    <source>
        <dbReference type="PROSITE" id="PS50010"/>
    </source>
</evidence>
<dbReference type="SMART" id="SM00233">
    <property type="entry name" value="PH"/>
    <property type="match status" value="1"/>
</dbReference>
<sequence length="2028" mass="221331">MPEGASCGNQRKPRTQGAQRPSSVSSLSSIVGRMASTERASRGSCTSVNTVCSDSDRAASLSSSASSASLQDGQSSSSCSLPYGAVPAYSQPLRDGSDISLDLTPFSQLLEERGRAAGGSILSSPAPKLSHLERVMLEIVETEQAYVRDLKSIVEDYLGCIIDFGDLPLKPEEVSLLFCNIEDIYEFNSELLEDLERSSHAAAIAECFVERSEAFDIYTVYCMNYPNSVAVLRDCMKNESLVRFFQERQATLCHSLPLETYLLKPVQRILKYHLLLQELSKHFDKSDPGYEVVEDAIVTMTAVAWYINDMKRKQEHAVRLQEIESLLLNWEGPDLSGFGELVLEGSFRVQRVKKERALFLFDKMLLIAKKRAEHFIYSTHIFCCNLLLVETMKDPLCFKVSDQTIPKQQHIVQAKNQEEKRLWLHYLKRLIVENHPASLPQKARQVLGDDFCQSPQFDHESIKKMTPSPRLDDARGHHRGRRQSEPPEFIYPPEKAKKSLPLLLEGNVSSRRGRRQSAPAKDIEAACQQSVKLKAGSEGELCPQADSLGSSGSASTLASSVIEVEAGQEDEEITPSTLSITEEIMQFISQSQAREGMLAQLPDREFSLMESLEDPTTEKEMELIVPQQNKDCCPSTGMSSHQEDYNGTKEEKAVALVESSKTEDHALPSHVGESSKEDSPVFTPSPLCELEENGQEDQMLIAIGNTGDPSETKKINDIPLPGILEAQAEESVYIAIGDTSAEVSCSSAQKEKLRMHLPEEEKPHKRTLPNSDKQKAWLTKSDRQIIEKIRNYYEAAEIVESQSPRRNSFSHIPSGMVKESVSRFSVFGCQDNLCDSTTVQSDGTETAASHIATSPQLGEVHNQPAPMTGCAVNDALSHSEPVSEEMNKVESNCDAQTCRELMKVWKEKEKQGTSLCTVVQSRYSLRTQSSTKELCSDDSYTTENFSNKDEKMLPLVLSGDENPTENLTENQKSTFQTLKTEFLSQSVQSRSKFCKKTVTAGHLEGLPTQIKVGKCSRQTKTCNKAFCEETPDVMGMGLFEGAVDPCLVENSEKILSKVQMLVRMYSDKAGSMKMPLHKRLWEGREQAGCKDNISQKKNTDKCLIKSLGCSTISSVSTEPQIYGHVVVREQLSPTYIQENCCILAGPRENTSDLEGSSTSCPSSPLCSVAERCQETADLKTSTTDTNILNHVPGDASSESKFCLGTSQLQDEEKLLIPCKSIEEGMNSGNSQQKTLTDQEVDLNISTDGNDVTPVSEKVTEKTTNVLLDPACAVEPEQSSIILTSAATENPAFLPSENDMDSKDLEGDSLNIGMTAKCPNKIPIFNVPLQTPVFEDSNASAEPPLCSGTKQDLFKSSEHVSSMLELPQDKGNVFEDKDLAGQSQCPPQIKLTFSELPKFTSKRPPDLPTTKERRSQMLQMQSLPDISPRLFPSSLWAQEIAQNTSPKAGQSPTRKLYSENSCEKTFSSHNNTSSHDSMLSSAFTNDLVKCSVSSTENLQSACSSTTPGILSKVQAASCISQSLAKRNARGQSSTLPVGLNSKNPSSASLPPSSSSLRLRSPSPKPCCVTSPSQNSNLASAPLNKQQVRNVVLSSSRSRQSPAISSPPYHCERPSSPALPVSPQQVSASSDPQLHSPNWNTNNNNNCKGNDGVINSKPPLASVGRPLFSPDPLRSSSYNRVARPFSSASEPNSRVHSPSPSSSPSPCIPVHIHDQPCSVTKRPPHPKTPQISGSRTFTPLCLSLDRSVPSSACSSPSCGSPRVTSPPPIGISKNMWGATIPQPQNPLVTSSSMTGLSPESGSSLPQTLRQPRGNSLPFLSLRDRSPSPAQNGHKPLTDSRDYSQSPDCDPGVLSLQVAYRSPPSCFSLGVMSPVRLAQSKISQGARHFTSVAWPDVQELLTKYAGNTAEEDSVPTPVLSKVSLSDCDNGENNNQNSHDCTHVICSPVADVSVPPLEGEPEVPSQAHGVRRPMKTSYATTVNLQIAGSGRITAFSNAQVSLTQTLVPASDSQGHRRISVSGCSLAQTCKRV</sequence>
<evidence type="ECO:0000256" key="2">
    <source>
        <dbReference type="SAM" id="MobiDB-lite"/>
    </source>
</evidence>
<feature type="region of interest" description="Disordered" evidence="2">
    <location>
        <begin position="1"/>
        <end position="48"/>
    </location>
</feature>
<keyword evidence="6" id="KW-1185">Reference proteome</keyword>
<dbReference type="SMART" id="SM00325">
    <property type="entry name" value="RhoGEF"/>
    <property type="match status" value="1"/>
</dbReference>
<dbReference type="InterPro" id="IPR011993">
    <property type="entry name" value="PH-like_dom_sf"/>
</dbReference>
<dbReference type="InterPro" id="IPR001849">
    <property type="entry name" value="PH_domain"/>
</dbReference>
<dbReference type="CTD" id="64857"/>
<feature type="region of interest" description="Disordered" evidence="2">
    <location>
        <begin position="1441"/>
        <end position="1475"/>
    </location>
</feature>
<feature type="region of interest" description="Disordered" evidence="2">
    <location>
        <begin position="1749"/>
        <end position="1845"/>
    </location>
</feature>
<reference evidence="5" key="3">
    <citation type="submission" date="2025-09" db="UniProtKB">
        <authorList>
            <consortium name="Ensembl"/>
        </authorList>
    </citation>
    <scope>IDENTIFICATION</scope>
</reference>
<dbReference type="OrthoDB" id="1594986at2759"/>
<dbReference type="RefSeq" id="XP_018598422.2">
    <property type="nucleotide sequence ID" value="XM_018742906.2"/>
</dbReference>
<feature type="domain" description="PH" evidence="3">
    <location>
        <begin position="334"/>
        <end position="432"/>
    </location>
</feature>
<name>A0A8C9RCB2_SCLFO</name>
<feature type="compositionally biased region" description="Basic and acidic residues" evidence="2">
    <location>
        <begin position="661"/>
        <end position="679"/>
    </location>
</feature>
<dbReference type="Gene3D" id="1.20.900.10">
    <property type="entry name" value="Dbl homology (DH) domain"/>
    <property type="match status" value="1"/>
</dbReference>
<organism evidence="5 6">
    <name type="scientific">Scleropages formosus</name>
    <name type="common">Asian bonytongue</name>
    <name type="synonym">Osteoglossum formosum</name>
    <dbReference type="NCBI Taxonomy" id="113540"/>
    <lineage>
        <taxon>Eukaryota</taxon>
        <taxon>Metazoa</taxon>
        <taxon>Chordata</taxon>
        <taxon>Craniata</taxon>
        <taxon>Vertebrata</taxon>
        <taxon>Euteleostomi</taxon>
        <taxon>Actinopterygii</taxon>
        <taxon>Neopterygii</taxon>
        <taxon>Teleostei</taxon>
        <taxon>Osteoglossocephala</taxon>
        <taxon>Osteoglossomorpha</taxon>
        <taxon>Osteoglossiformes</taxon>
        <taxon>Osteoglossidae</taxon>
        <taxon>Scleropages</taxon>
    </lineage>
</organism>
<feature type="compositionally biased region" description="Polar residues" evidence="2">
    <location>
        <begin position="1568"/>
        <end position="1583"/>
    </location>
</feature>
<evidence type="ECO:0000259" key="3">
    <source>
        <dbReference type="PROSITE" id="PS50003"/>
    </source>
</evidence>
<feature type="compositionally biased region" description="Low complexity" evidence="2">
    <location>
        <begin position="1584"/>
        <end position="1606"/>
    </location>
</feature>
<dbReference type="InterPro" id="IPR043324">
    <property type="entry name" value="PH_PLEKHG1_G2_G3"/>
</dbReference>
<dbReference type="GO" id="GO:0005085">
    <property type="term" value="F:guanyl-nucleotide exchange factor activity"/>
    <property type="evidence" value="ECO:0007669"/>
    <property type="project" value="InterPro"/>
</dbReference>
<dbReference type="GO" id="GO:0030833">
    <property type="term" value="P:regulation of actin filament polymerization"/>
    <property type="evidence" value="ECO:0007669"/>
    <property type="project" value="TreeGrafter"/>
</dbReference>
<reference evidence="5 6" key="1">
    <citation type="submission" date="2019-04" db="EMBL/GenBank/DDBJ databases">
        <authorList>
            <consortium name="Wellcome Sanger Institute Data Sharing"/>
        </authorList>
    </citation>
    <scope>NUCLEOTIDE SEQUENCE [LARGE SCALE GENOMIC DNA]</scope>
</reference>
<feature type="compositionally biased region" description="Polar residues" evidence="2">
    <location>
        <begin position="1684"/>
        <end position="1694"/>
    </location>
</feature>
<feature type="compositionally biased region" description="Low complexity" evidence="2">
    <location>
        <begin position="1749"/>
        <end position="1759"/>
    </location>
</feature>
<feature type="region of interest" description="Disordered" evidence="2">
    <location>
        <begin position="462"/>
        <end position="523"/>
    </location>
</feature>
<dbReference type="PANTHER" id="PTHR45924:SF3">
    <property type="entry name" value="PLECKSTRIN HOMOLOGY DOMAIN-CONTAINING FAMILY G MEMBER 2"/>
    <property type="match status" value="1"/>
</dbReference>
<feature type="region of interest" description="Disordered" evidence="2">
    <location>
        <begin position="661"/>
        <end position="683"/>
    </location>
</feature>
<dbReference type="InterPro" id="IPR055251">
    <property type="entry name" value="SOS1_NGEF_PH"/>
</dbReference>
<dbReference type="FunFam" id="1.20.900.10:FF:000019">
    <property type="entry name" value="Pleckstrin homology domain-containing family G member 1"/>
    <property type="match status" value="1"/>
</dbReference>
<accession>A0A8C9RCB2</accession>
<dbReference type="GO" id="GO:0005829">
    <property type="term" value="C:cytosol"/>
    <property type="evidence" value="ECO:0007669"/>
    <property type="project" value="UniProtKB-ARBA"/>
</dbReference>